<dbReference type="GO" id="GO:0046872">
    <property type="term" value="F:metal ion binding"/>
    <property type="evidence" value="ECO:0007669"/>
    <property type="project" value="UniProtKB-KW"/>
</dbReference>
<evidence type="ECO:0000256" key="1">
    <source>
        <dbReference type="ARBA" id="ARBA00004196"/>
    </source>
</evidence>
<reference evidence="11 12" key="1">
    <citation type="submission" date="2020-08" db="EMBL/GenBank/DDBJ databases">
        <title>The Agave Microbiome: Exploring the role of microbial communities in plant adaptations to desert environments.</title>
        <authorList>
            <person name="Partida-Martinez L.P."/>
        </authorList>
    </citation>
    <scope>NUCLEOTIDE SEQUENCE [LARGE SCALE GENOMIC DNA]</scope>
    <source>
        <strain evidence="11 12">AS2.3</strain>
    </source>
</reference>
<keyword evidence="2 7" id="KW-0349">Heme</keyword>
<keyword evidence="12" id="KW-1185">Reference proteome</keyword>
<dbReference type="InterPro" id="IPR051395">
    <property type="entry name" value="Cytochrome_c_Peroxidase/MauG"/>
</dbReference>
<dbReference type="GO" id="GO:0030313">
    <property type="term" value="C:cell envelope"/>
    <property type="evidence" value="ECO:0007669"/>
    <property type="project" value="UniProtKB-SubCell"/>
</dbReference>
<keyword evidence="9" id="KW-0472">Membrane</keyword>
<keyword evidence="5 11" id="KW-0560">Oxidoreductase</keyword>
<evidence type="ECO:0000256" key="4">
    <source>
        <dbReference type="ARBA" id="ARBA00022729"/>
    </source>
</evidence>
<name>A0A7Y9FRZ5_9SPHN</name>
<keyword evidence="6 7" id="KW-0408">Iron</keyword>
<evidence type="ECO:0000256" key="6">
    <source>
        <dbReference type="ARBA" id="ARBA00023004"/>
    </source>
</evidence>
<accession>A0A7Y9FRZ5</accession>
<dbReference type="InterPro" id="IPR004852">
    <property type="entry name" value="Di-haem_cyt_c_peroxidsae"/>
</dbReference>
<keyword evidence="9" id="KW-0812">Transmembrane</keyword>
<dbReference type="Proteomes" id="UP000517753">
    <property type="component" value="Unassembled WGS sequence"/>
</dbReference>
<keyword evidence="4" id="KW-0732">Signal</keyword>
<keyword evidence="9" id="KW-1133">Transmembrane helix</keyword>
<organism evidence="11 12">
    <name type="scientific">Sphingomonas melonis</name>
    <dbReference type="NCBI Taxonomy" id="152682"/>
    <lineage>
        <taxon>Bacteria</taxon>
        <taxon>Pseudomonadati</taxon>
        <taxon>Pseudomonadota</taxon>
        <taxon>Alphaproteobacteria</taxon>
        <taxon>Sphingomonadales</taxon>
        <taxon>Sphingomonadaceae</taxon>
        <taxon>Sphingomonas</taxon>
    </lineage>
</organism>
<feature type="domain" description="Cytochrome c" evidence="10">
    <location>
        <begin position="79"/>
        <end position="267"/>
    </location>
</feature>
<dbReference type="GO" id="GO:0009055">
    <property type="term" value="F:electron transfer activity"/>
    <property type="evidence" value="ECO:0007669"/>
    <property type="project" value="InterPro"/>
</dbReference>
<dbReference type="PANTHER" id="PTHR30600:SF10">
    <property type="entry name" value="BLL6722 PROTEIN"/>
    <property type="match status" value="1"/>
</dbReference>
<feature type="compositionally biased region" description="Low complexity" evidence="8">
    <location>
        <begin position="157"/>
        <end position="171"/>
    </location>
</feature>
<dbReference type="EC" id="1.11.1.5" evidence="11"/>
<dbReference type="SUPFAM" id="SSF46626">
    <property type="entry name" value="Cytochrome c"/>
    <property type="match status" value="2"/>
</dbReference>
<keyword evidence="11" id="KW-0575">Peroxidase</keyword>
<dbReference type="AlphaFoldDB" id="A0A7Y9FRZ5"/>
<evidence type="ECO:0000256" key="8">
    <source>
        <dbReference type="SAM" id="MobiDB-lite"/>
    </source>
</evidence>
<dbReference type="EMBL" id="JACCBY010000011">
    <property type="protein sequence ID" value="NYD92306.1"/>
    <property type="molecule type" value="Genomic_DNA"/>
</dbReference>
<dbReference type="RefSeq" id="WP_218845673.1">
    <property type="nucleotide sequence ID" value="NZ_JACCBY010000011.1"/>
</dbReference>
<keyword evidence="3 7" id="KW-0479">Metal-binding</keyword>
<protein>
    <submittedName>
        <fullName evidence="11">Cytochrome c peroxidase</fullName>
        <ecNumber evidence="11">1.11.1.5</ecNumber>
    </submittedName>
</protein>
<dbReference type="Pfam" id="PF03150">
    <property type="entry name" value="CCP_MauG"/>
    <property type="match status" value="1"/>
</dbReference>
<evidence type="ECO:0000256" key="2">
    <source>
        <dbReference type="ARBA" id="ARBA00022617"/>
    </source>
</evidence>
<evidence type="ECO:0000259" key="10">
    <source>
        <dbReference type="PROSITE" id="PS51007"/>
    </source>
</evidence>
<evidence type="ECO:0000256" key="3">
    <source>
        <dbReference type="ARBA" id="ARBA00022723"/>
    </source>
</evidence>
<proteinExistence type="predicted"/>
<evidence type="ECO:0000256" key="5">
    <source>
        <dbReference type="ARBA" id="ARBA00023002"/>
    </source>
</evidence>
<evidence type="ECO:0000256" key="9">
    <source>
        <dbReference type="SAM" id="Phobius"/>
    </source>
</evidence>
<evidence type="ECO:0000256" key="7">
    <source>
        <dbReference type="PROSITE-ProRule" id="PRU00433"/>
    </source>
</evidence>
<evidence type="ECO:0000313" key="12">
    <source>
        <dbReference type="Proteomes" id="UP000517753"/>
    </source>
</evidence>
<dbReference type="InterPro" id="IPR009056">
    <property type="entry name" value="Cyt_c-like_dom"/>
</dbReference>
<feature type="transmembrane region" description="Helical" evidence="9">
    <location>
        <begin position="21"/>
        <end position="43"/>
    </location>
</feature>
<sequence length="475" mass="51488">MTDRPAAAPSTPSRLLWSGRIVFLLAAAVLLVSLLGTAGVFVARPERAPAMFGDLLQDVTGFNPHPVALIRPPVQPLSALAQIGRQIFYDRSLSASGQQSCASCHSPARSYGPPNGGLLQPGGVGLAPQGLRPPPSLAYLYRQEPFGIGPALDDDAPPSLDQAAQQAQAGARATKVAGGASAAPALVPRGGLFWDGRADTLMDQASGPLMNPDEMANTDLHAVVRKLALTKYRDAFKPLFGEAILTNPDLLFAEAMSAVARYQIEDPSFHRFDSKYDHWLEGKVRLTRAEMRGLRLFNDPAKGNCAACHVSQPGRDGLPPLFTDTEYEALAVPRNPAVPANRDPRFVDMGLCGPVRRDLMRQTQYCGMFLTPTLRNAARRGVYFHNGVYHTLRQVLDFYNLRDVAPARIYPHGVPDDLPRRYRGNIDMADAPFGRRAGERPPLNDAEIADIIAFLATLDDGYGAPHKFLRGSSPP</sequence>
<feature type="region of interest" description="Disordered" evidence="8">
    <location>
        <begin position="103"/>
        <end position="127"/>
    </location>
</feature>
<gene>
    <name evidence="11" type="ORF">HD841_004128</name>
</gene>
<feature type="domain" description="Cytochrome c" evidence="10">
    <location>
        <begin position="288"/>
        <end position="459"/>
    </location>
</feature>
<dbReference type="GO" id="GO:0004130">
    <property type="term" value="F:cytochrome-c peroxidase activity"/>
    <property type="evidence" value="ECO:0007669"/>
    <property type="project" value="UniProtKB-EC"/>
</dbReference>
<dbReference type="GO" id="GO:0020037">
    <property type="term" value="F:heme binding"/>
    <property type="evidence" value="ECO:0007669"/>
    <property type="project" value="InterPro"/>
</dbReference>
<feature type="region of interest" description="Disordered" evidence="8">
    <location>
        <begin position="150"/>
        <end position="172"/>
    </location>
</feature>
<comment type="subcellular location">
    <subcellularLocation>
        <location evidence="1">Cell envelope</location>
    </subcellularLocation>
</comment>
<comment type="caution">
    <text evidence="11">The sequence shown here is derived from an EMBL/GenBank/DDBJ whole genome shotgun (WGS) entry which is preliminary data.</text>
</comment>
<dbReference type="InterPro" id="IPR036909">
    <property type="entry name" value="Cyt_c-like_dom_sf"/>
</dbReference>
<dbReference type="Gene3D" id="1.10.760.10">
    <property type="entry name" value="Cytochrome c-like domain"/>
    <property type="match status" value="2"/>
</dbReference>
<evidence type="ECO:0000313" key="11">
    <source>
        <dbReference type="EMBL" id="NYD92306.1"/>
    </source>
</evidence>
<dbReference type="PANTHER" id="PTHR30600">
    <property type="entry name" value="CYTOCHROME C PEROXIDASE-RELATED"/>
    <property type="match status" value="1"/>
</dbReference>
<dbReference type="PROSITE" id="PS51007">
    <property type="entry name" value="CYTC"/>
    <property type="match status" value="2"/>
</dbReference>